<reference evidence="2" key="1">
    <citation type="submission" date="2017-06" db="EMBL/GenBank/DDBJ databases">
        <authorList>
            <person name="Varghese N."/>
            <person name="Submissions S."/>
        </authorList>
    </citation>
    <scope>NUCLEOTIDE SEQUENCE [LARGE SCALE GENOMIC DNA]</scope>
    <source>
        <strain evidence="2">DSM 46839</strain>
    </source>
</reference>
<keyword evidence="2" id="KW-1185">Reference proteome</keyword>
<accession>A0A239DK67</accession>
<evidence type="ECO:0000313" key="2">
    <source>
        <dbReference type="Proteomes" id="UP000198373"/>
    </source>
</evidence>
<dbReference type="AlphaFoldDB" id="A0A239DK67"/>
<dbReference type="SUPFAM" id="SSF56563">
    <property type="entry name" value="Major capsid protein gp5"/>
    <property type="match status" value="1"/>
</dbReference>
<evidence type="ECO:0000313" key="1">
    <source>
        <dbReference type="EMBL" id="SNS32807.1"/>
    </source>
</evidence>
<dbReference type="Proteomes" id="UP000198373">
    <property type="component" value="Unassembled WGS sequence"/>
</dbReference>
<sequence length="80" mass="8204">MLAANVGAQITAFVTNPATALVLAQMEATGSGRPLLQPDPTQPIRRAVFGVPLPPSEGRVGMVWGCPPSGWSPPSGATPR</sequence>
<dbReference type="EMBL" id="FZOO01000003">
    <property type="protein sequence ID" value="SNS32807.1"/>
    <property type="molecule type" value="Genomic_DNA"/>
</dbReference>
<name>A0A239DK67_9ACTN</name>
<proteinExistence type="predicted"/>
<gene>
    <name evidence="1" type="ORF">SAMN06893096_103238</name>
</gene>
<organism evidence="1 2">
    <name type="scientific">Geodermatophilus pulveris</name>
    <dbReference type="NCBI Taxonomy" id="1564159"/>
    <lineage>
        <taxon>Bacteria</taxon>
        <taxon>Bacillati</taxon>
        <taxon>Actinomycetota</taxon>
        <taxon>Actinomycetes</taxon>
        <taxon>Geodermatophilales</taxon>
        <taxon>Geodermatophilaceae</taxon>
        <taxon>Geodermatophilus</taxon>
    </lineage>
</organism>
<protein>
    <submittedName>
        <fullName evidence="1">Uncharacterized protein</fullName>
    </submittedName>
</protein>